<proteinExistence type="predicted"/>
<reference evidence="1 2" key="1">
    <citation type="submission" date="2020-04" db="EMBL/GenBank/DDBJ databases">
        <title>Perkinsus olseni comparative genomics.</title>
        <authorList>
            <person name="Bogema D.R."/>
        </authorList>
    </citation>
    <scope>NUCLEOTIDE SEQUENCE [LARGE SCALE GENOMIC DNA]</scope>
    <source>
        <strain evidence="1">ATCC PRA-179</strain>
    </source>
</reference>
<comment type="caution">
    <text evidence="1">The sequence shown here is derived from an EMBL/GenBank/DDBJ whole genome shotgun (WGS) entry which is preliminary data.</text>
</comment>
<protein>
    <submittedName>
        <fullName evidence="1">Uncharacterized protein</fullName>
    </submittedName>
</protein>
<evidence type="ECO:0000313" key="2">
    <source>
        <dbReference type="Proteomes" id="UP000570595"/>
    </source>
</evidence>
<dbReference type="EMBL" id="JABAHT010000292">
    <property type="protein sequence ID" value="KAF4658850.1"/>
    <property type="molecule type" value="Genomic_DNA"/>
</dbReference>
<name>A0A7J6LIJ7_PEROL</name>
<dbReference type="Proteomes" id="UP000570595">
    <property type="component" value="Unassembled WGS sequence"/>
</dbReference>
<sequence>MKVLTCPKAVSIVLISHIRNCVGGLKRPSQDKKAWEPKIIAASEDIDYDWFANGNGVIRMDGLSECYGKWKDAEIYGARKKKIKQYCVRLHEKHQDDEGYTTVPREYNCVLDPNDDGNDHGRKDRDWLCYKRKPAFIALPPYGPPINASCLSSHPQFNALFWYPDDSPPEWCPYNWYAKRQACWCMPGFYRESPYDTSLKKSHLAEIHQYERVAQSPDNHYHDYNDNYHDNVLNNYEYAHYGRHYEHHTHGPPNSPVYNSDS</sequence>
<organism evidence="1 2">
    <name type="scientific">Perkinsus olseni</name>
    <name type="common">Perkinsus atlanticus</name>
    <dbReference type="NCBI Taxonomy" id="32597"/>
    <lineage>
        <taxon>Eukaryota</taxon>
        <taxon>Sar</taxon>
        <taxon>Alveolata</taxon>
        <taxon>Perkinsozoa</taxon>
        <taxon>Perkinsea</taxon>
        <taxon>Perkinsida</taxon>
        <taxon>Perkinsidae</taxon>
        <taxon>Perkinsus</taxon>
    </lineage>
</organism>
<dbReference type="AlphaFoldDB" id="A0A7J6LIJ7"/>
<evidence type="ECO:0000313" key="1">
    <source>
        <dbReference type="EMBL" id="KAF4658850.1"/>
    </source>
</evidence>
<dbReference type="OrthoDB" id="465513at2759"/>
<accession>A0A7J6LIJ7</accession>
<gene>
    <name evidence="1" type="ORF">FOZ61_005215</name>
</gene>